<feature type="compositionally biased region" description="Basic and acidic residues" evidence="2">
    <location>
        <begin position="159"/>
        <end position="173"/>
    </location>
</feature>
<feature type="region of interest" description="Disordered" evidence="2">
    <location>
        <begin position="142"/>
        <end position="248"/>
    </location>
</feature>
<dbReference type="EMBL" id="JAFEMO010000002">
    <property type="protein sequence ID" value="KAH7574934.1"/>
    <property type="molecule type" value="Genomic_DNA"/>
</dbReference>
<evidence type="ECO:0000313" key="3">
    <source>
        <dbReference type="EMBL" id="KAH7574934.1"/>
    </source>
</evidence>
<dbReference type="PANTHER" id="PTHR12300">
    <property type="entry name" value="HVA22-LIKE PROTEINS"/>
    <property type="match status" value="1"/>
</dbReference>
<dbReference type="PANTHER" id="PTHR12300:SF117">
    <property type="entry name" value="LP05237P-RELATED"/>
    <property type="match status" value="1"/>
</dbReference>
<name>A0ABQ8IER8_9ROSI</name>
<protein>
    <recommendedName>
        <fullName evidence="1">HVA22-like protein</fullName>
    </recommendedName>
</protein>
<accession>A0ABQ8IER8</accession>
<feature type="compositionally biased region" description="Basic and acidic residues" evidence="2">
    <location>
        <begin position="228"/>
        <end position="242"/>
    </location>
</feature>
<feature type="compositionally biased region" description="Polar residues" evidence="2">
    <location>
        <begin position="180"/>
        <end position="208"/>
    </location>
</feature>
<reference evidence="3 4" key="1">
    <citation type="submission" date="2021-02" db="EMBL/GenBank/DDBJ databases">
        <title>Plant Genome Project.</title>
        <authorList>
            <person name="Zhang R.-G."/>
        </authorList>
    </citation>
    <scope>NUCLEOTIDE SEQUENCE [LARGE SCALE GENOMIC DNA]</scope>
    <source>
        <tissue evidence="3">Leaves</tissue>
    </source>
</reference>
<organism evidence="3 4">
    <name type="scientific">Xanthoceras sorbifolium</name>
    <dbReference type="NCBI Taxonomy" id="99658"/>
    <lineage>
        <taxon>Eukaryota</taxon>
        <taxon>Viridiplantae</taxon>
        <taxon>Streptophyta</taxon>
        <taxon>Embryophyta</taxon>
        <taxon>Tracheophyta</taxon>
        <taxon>Spermatophyta</taxon>
        <taxon>Magnoliopsida</taxon>
        <taxon>eudicotyledons</taxon>
        <taxon>Gunneridae</taxon>
        <taxon>Pentapetalae</taxon>
        <taxon>rosids</taxon>
        <taxon>malvids</taxon>
        <taxon>Sapindales</taxon>
        <taxon>Sapindaceae</taxon>
        <taxon>Xanthoceroideae</taxon>
        <taxon>Xanthoceras</taxon>
    </lineage>
</organism>
<evidence type="ECO:0000256" key="2">
    <source>
        <dbReference type="SAM" id="MobiDB-lite"/>
    </source>
</evidence>
<comment type="subcellular location">
    <subcellularLocation>
        <location evidence="1">Membrane</location>
        <topology evidence="1">Multi-pass membrane protein</topology>
    </subcellularLocation>
</comment>
<evidence type="ECO:0000313" key="4">
    <source>
        <dbReference type="Proteomes" id="UP000827721"/>
    </source>
</evidence>
<comment type="caution">
    <text evidence="3">The sequence shown here is derived from an EMBL/GenBank/DDBJ whole genome shotgun (WGS) entry which is preliminary data.</text>
</comment>
<proteinExistence type="inferred from homology"/>
<gene>
    <name evidence="3" type="ORF">JRO89_XS02G0023600</name>
</gene>
<sequence>MMGSFLSRALLMVFGYAYPAYECFKAVEKKNQPQTEHLLFWCHYWLPMYSEAKLAFLIYLWYPKTKGTAYVYNSWLRPYIAKHETGIDRSLLDLKIKAREIGLIVWKKAEGYGQTRFLEIMHYISSRSSLSQAHSDQYLYNSASNSTDRKQSSEQLLLDSRRESVSWKNHEQPQEAGHLPTSTPSRLQPTTATQSSKNVTSDHQSASEPTGLETMPPPIEPVSSSPEADSRNRNSFEQDTGFKRLIRQTGGKWRIFRVSSN</sequence>
<dbReference type="Proteomes" id="UP000827721">
    <property type="component" value="Unassembled WGS sequence"/>
</dbReference>
<dbReference type="Pfam" id="PF03134">
    <property type="entry name" value="TB2_DP1_HVA22"/>
    <property type="match status" value="1"/>
</dbReference>
<dbReference type="InterPro" id="IPR004345">
    <property type="entry name" value="TB2_DP1_HVA22"/>
</dbReference>
<evidence type="ECO:0000256" key="1">
    <source>
        <dbReference type="RuleBase" id="RU362006"/>
    </source>
</evidence>
<keyword evidence="4" id="KW-1185">Reference proteome</keyword>
<comment type="similarity">
    <text evidence="1">Belongs to the DP1 family.</text>
</comment>